<sequence length="126" mass="12749">MQGPPVAVRGRADGDALALARGFDRERREHGDAEPAGDEFLDGDEVVGLDGDARGEAGGVAEFEQVAAAARASGDPAFARQAGEVDALPAASGCRAGSTTCIGSMPIVLTSSPRALSRWGSLRSPG</sequence>
<gene>
    <name evidence="2" type="ORF">GCM10025870_31460</name>
</gene>
<keyword evidence="3" id="KW-1185">Reference proteome</keyword>
<feature type="region of interest" description="Disordered" evidence="1">
    <location>
        <begin position="21"/>
        <end position="45"/>
    </location>
</feature>
<protein>
    <submittedName>
        <fullName evidence="2">Uncharacterized protein</fullName>
    </submittedName>
</protein>
<feature type="compositionally biased region" description="Acidic residues" evidence="1">
    <location>
        <begin position="35"/>
        <end position="45"/>
    </location>
</feature>
<evidence type="ECO:0000313" key="2">
    <source>
        <dbReference type="EMBL" id="BDZ56073.1"/>
    </source>
</evidence>
<reference evidence="3" key="1">
    <citation type="journal article" date="2019" name="Int. J. Syst. Evol. Microbiol.">
        <title>The Global Catalogue of Microorganisms (GCM) 10K type strain sequencing project: providing services to taxonomists for standard genome sequencing and annotation.</title>
        <authorList>
            <consortium name="The Broad Institute Genomics Platform"/>
            <consortium name="The Broad Institute Genome Sequencing Center for Infectious Disease"/>
            <person name="Wu L."/>
            <person name="Ma J."/>
        </authorList>
    </citation>
    <scope>NUCLEOTIDE SEQUENCE [LARGE SCALE GENOMIC DNA]</scope>
    <source>
        <strain evidence="3">NBRC 109019</strain>
    </source>
</reference>
<dbReference type="EMBL" id="AP027734">
    <property type="protein sequence ID" value="BDZ56073.1"/>
    <property type="molecule type" value="Genomic_DNA"/>
</dbReference>
<accession>A0ABN6YKJ9</accession>
<proteinExistence type="predicted"/>
<evidence type="ECO:0000313" key="3">
    <source>
        <dbReference type="Proteomes" id="UP001321477"/>
    </source>
</evidence>
<evidence type="ECO:0000256" key="1">
    <source>
        <dbReference type="SAM" id="MobiDB-lite"/>
    </source>
</evidence>
<dbReference type="Proteomes" id="UP001321477">
    <property type="component" value="Chromosome"/>
</dbReference>
<feature type="compositionally biased region" description="Basic and acidic residues" evidence="1">
    <location>
        <begin position="22"/>
        <end position="33"/>
    </location>
</feature>
<name>A0ABN6YKJ9_9MICO</name>
<organism evidence="2 3">
    <name type="scientific">Agromyces marinus</name>
    <dbReference type="NCBI Taxonomy" id="1389020"/>
    <lineage>
        <taxon>Bacteria</taxon>
        <taxon>Bacillati</taxon>
        <taxon>Actinomycetota</taxon>
        <taxon>Actinomycetes</taxon>
        <taxon>Micrococcales</taxon>
        <taxon>Microbacteriaceae</taxon>
        <taxon>Agromyces</taxon>
    </lineage>
</organism>